<organism evidence="2">
    <name type="scientific">candidate division WOR-3 bacterium</name>
    <dbReference type="NCBI Taxonomy" id="2052148"/>
    <lineage>
        <taxon>Bacteria</taxon>
        <taxon>Bacteria division WOR-3</taxon>
    </lineage>
</organism>
<name>A0A7C4UFE1_UNCW3</name>
<comment type="caution">
    <text evidence="2">The sequence shown here is derived from an EMBL/GenBank/DDBJ whole genome shotgun (WGS) entry which is preliminary data.</text>
</comment>
<protein>
    <submittedName>
        <fullName evidence="2">CRISPR system precrRNA processing endoribonuclease RAMP protein Cas6</fullName>
    </submittedName>
</protein>
<dbReference type="Pfam" id="PF10040">
    <property type="entry name" value="CRISPR_Cas6"/>
    <property type="match status" value="1"/>
</dbReference>
<sequence length="287" mass="34146">MFKIFCYRFVLEKEEKFIKNPVYFVIRGFLGSALKKYFCVREGDCEKCILKDTCIYSVVFSPKNIKREEINISDIPRPFVIHNIELNEFLNVDMILIGEKNKEYLPYFIFAFEKIGKLKSVETIKGTIVYNDGRLIEDIDSEIKIPEEEIKENFIILNFITPTRIKYKGHYTENIEFHILISQLLRRIKMLNLFYGDKDKFLFDTKKLLDNSKNIMIKYRKIEWCDWGRYSRRQDEYMKLGGIVGEIGYEGNFKEFSYFLRLGEYIHIGKNSTFGLGRYILKEGKNG</sequence>
<dbReference type="Gene3D" id="3.30.70.1900">
    <property type="match status" value="1"/>
</dbReference>
<evidence type="ECO:0000313" key="2">
    <source>
        <dbReference type="EMBL" id="HGW91310.1"/>
    </source>
</evidence>
<feature type="domain" description="CRISPR-associated protein Cas6 C-terminal" evidence="1">
    <location>
        <begin position="157"/>
        <end position="279"/>
    </location>
</feature>
<gene>
    <name evidence="2" type="ORF">ENV67_02060</name>
</gene>
<evidence type="ECO:0000259" key="1">
    <source>
        <dbReference type="Pfam" id="PF10040"/>
    </source>
</evidence>
<reference evidence="2" key="1">
    <citation type="journal article" date="2020" name="mSystems">
        <title>Genome- and Community-Level Interaction Insights into Carbon Utilization and Element Cycling Functions of Hydrothermarchaeota in Hydrothermal Sediment.</title>
        <authorList>
            <person name="Zhou Z."/>
            <person name="Liu Y."/>
            <person name="Xu W."/>
            <person name="Pan J."/>
            <person name="Luo Z.H."/>
            <person name="Li M."/>
        </authorList>
    </citation>
    <scope>NUCLEOTIDE SEQUENCE [LARGE SCALE GENOMIC DNA]</scope>
    <source>
        <strain evidence="2">SpSt-780</strain>
    </source>
</reference>
<accession>A0A7C4UFE1</accession>
<dbReference type="AlphaFoldDB" id="A0A7C4UFE1"/>
<dbReference type="InterPro" id="IPR019267">
    <property type="entry name" value="CRISPR-assoc_Cas6_C"/>
</dbReference>
<dbReference type="EMBL" id="DTHG01000025">
    <property type="protein sequence ID" value="HGW91310.1"/>
    <property type="molecule type" value="Genomic_DNA"/>
</dbReference>
<proteinExistence type="predicted"/>